<dbReference type="eggNOG" id="ENOG5033BH4">
    <property type="taxonomic scope" value="Bacteria"/>
</dbReference>
<dbReference type="STRING" id="1492738.FEM21_11530"/>
<keyword evidence="3" id="KW-1185">Reference proteome</keyword>
<gene>
    <name evidence="2" type="ORF">FEM21_11530</name>
</gene>
<keyword evidence="1" id="KW-0472">Membrane</keyword>
<proteinExistence type="predicted"/>
<feature type="transmembrane region" description="Helical" evidence="1">
    <location>
        <begin position="51"/>
        <end position="70"/>
    </location>
</feature>
<accession>A0A066WP07</accession>
<evidence type="ECO:0000256" key="1">
    <source>
        <dbReference type="SAM" id="Phobius"/>
    </source>
</evidence>
<protein>
    <submittedName>
        <fullName evidence="2">Uncharacterized protein</fullName>
    </submittedName>
</protein>
<dbReference type="Proteomes" id="UP000027064">
    <property type="component" value="Unassembled WGS sequence"/>
</dbReference>
<organism evidence="2 3">
    <name type="scientific">Flavobacterium seoulense</name>
    <dbReference type="NCBI Taxonomy" id="1492738"/>
    <lineage>
        <taxon>Bacteria</taxon>
        <taxon>Pseudomonadati</taxon>
        <taxon>Bacteroidota</taxon>
        <taxon>Flavobacteriia</taxon>
        <taxon>Flavobacteriales</taxon>
        <taxon>Flavobacteriaceae</taxon>
        <taxon>Flavobacterium</taxon>
    </lineage>
</organism>
<dbReference type="OrthoDB" id="981524at2"/>
<dbReference type="PATRIC" id="fig|1492738.3.peg.1146"/>
<dbReference type="AlphaFoldDB" id="A0A066WP07"/>
<reference evidence="2 3" key="1">
    <citation type="submission" date="2014-05" db="EMBL/GenBank/DDBJ databases">
        <title>Genome Sequence of Flavobacterium sp. EM1321.</title>
        <authorList>
            <person name="Shin S.-K."/>
            <person name="Yi H."/>
        </authorList>
    </citation>
    <scope>NUCLEOTIDE SEQUENCE [LARGE SCALE GENOMIC DNA]</scope>
    <source>
        <strain evidence="2 3">EM1321</strain>
    </source>
</reference>
<dbReference type="EMBL" id="JNCA01000010">
    <property type="protein sequence ID" value="KDN55762.1"/>
    <property type="molecule type" value="Genomic_DNA"/>
</dbReference>
<sequence length="140" mass="16005">MKEFKLNTIPKIESGFKTPEDAYFEKFSANLLEQLPKNEPKTVSLFQKRKTIIMMVAAVFVLALAIPSLLNNASRSNEIDTTTLENYISYQSNVNQYDLINELDEEDISNINITSNIALEDTTIEDILVTNNNLEYYITE</sequence>
<comment type="caution">
    <text evidence="2">The sequence shown here is derived from an EMBL/GenBank/DDBJ whole genome shotgun (WGS) entry which is preliminary data.</text>
</comment>
<keyword evidence="1" id="KW-1133">Transmembrane helix</keyword>
<evidence type="ECO:0000313" key="2">
    <source>
        <dbReference type="EMBL" id="KDN55762.1"/>
    </source>
</evidence>
<name>A0A066WP07_9FLAO</name>
<evidence type="ECO:0000313" key="3">
    <source>
        <dbReference type="Proteomes" id="UP000027064"/>
    </source>
</evidence>
<keyword evidence="1" id="KW-0812">Transmembrane</keyword>
<dbReference type="RefSeq" id="WP_035658792.1">
    <property type="nucleotide sequence ID" value="NZ_JNCA01000010.1"/>
</dbReference>